<dbReference type="AlphaFoldDB" id="A0AAV0CKM1"/>
<evidence type="ECO:0000313" key="1">
    <source>
        <dbReference type="EMBL" id="CAH9076522.1"/>
    </source>
</evidence>
<protein>
    <submittedName>
        <fullName evidence="1">Uncharacterized protein</fullName>
    </submittedName>
</protein>
<feature type="non-terminal residue" evidence="1">
    <location>
        <position position="67"/>
    </location>
</feature>
<organism evidence="1 2">
    <name type="scientific">Cuscuta epithymum</name>
    <dbReference type="NCBI Taxonomy" id="186058"/>
    <lineage>
        <taxon>Eukaryota</taxon>
        <taxon>Viridiplantae</taxon>
        <taxon>Streptophyta</taxon>
        <taxon>Embryophyta</taxon>
        <taxon>Tracheophyta</taxon>
        <taxon>Spermatophyta</taxon>
        <taxon>Magnoliopsida</taxon>
        <taxon>eudicotyledons</taxon>
        <taxon>Gunneridae</taxon>
        <taxon>Pentapetalae</taxon>
        <taxon>asterids</taxon>
        <taxon>lamiids</taxon>
        <taxon>Solanales</taxon>
        <taxon>Convolvulaceae</taxon>
        <taxon>Cuscuteae</taxon>
        <taxon>Cuscuta</taxon>
        <taxon>Cuscuta subgen. Cuscuta</taxon>
    </lineage>
</organism>
<comment type="caution">
    <text evidence="1">The sequence shown here is derived from an EMBL/GenBank/DDBJ whole genome shotgun (WGS) entry which is preliminary data.</text>
</comment>
<name>A0AAV0CKM1_9ASTE</name>
<proteinExistence type="predicted"/>
<accession>A0AAV0CKM1</accession>
<reference evidence="1" key="1">
    <citation type="submission" date="2022-07" db="EMBL/GenBank/DDBJ databases">
        <authorList>
            <person name="Macas J."/>
            <person name="Novak P."/>
            <person name="Neumann P."/>
        </authorList>
    </citation>
    <scope>NUCLEOTIDE SEQUENCE</scope>
</reference>
<keyword evidence="2" id="KW-1185">Reference proteome</keyword>
<evidence type="ECO:0000313" key="2">
    <source>
        <dbReference type="Proteomes" id="UP001152523"/>
    </source>
</evidence>
<dbReference type="EMBL" id="CAMAPF010000030">
    <property type="protein sequence ID" value="CAH9076522.1"/>
    <property type="molecule type" value="Genomic_DNA"/>
</dbReference>
<gene>
    <name evidence="1" type="ORF">CEPIT_LOCUS5923</name>
</gene>
<sequence>MQEVLEEQERDEFIQGIVTALKTDPGSRVGFEIIDGKLFFKGRLVLAATSEWIPKLLHEFHDTPEGG</sequence>
<dbReference type="Proteomes" id="UP001152523">
    <property type="component" value="Unassembled WGS sequence"/>
</dbReference>